<protein>
    <recommendedName>
        <fullName evidence="1">HNH nuclease domain-containing protein</fullName>
    </recommendedName>
</protein>
<dbReference type="InterPro" id="IPR003615">
    <property type="entry name" value="HNH_nuc"/>
</dbReference>
<dbReference type="Gene3D" id="1.10.30.50">
    <property type="match status" value="1"/>
</dbReference>
<dbReference type="Pfam" id="PF13395">
    <property type="entry name" value="HNH_4"/>
    <property type="match status" value="1"/>
</dbReference>
<organism evidence="2 3">
    <name type="scientific">Intestinibaculum porci</name>
    <dbReference type="NCBI Taxonomy" id="2487118"/>
    <lineage>
        <taxon>Bacteria</taxon>
        <taxon>Bacillati</taxon>
        <taxon>Bacillota</taxon>
        <taxon>Erysipelotrichia</taxon>
        <taxon>Erysipelotrichales</taxon>
        <taxon>Erysipelotrichaceae</taxon>
        <taxon>Intestinibaculum</taxon>
    </lineage>
</organism>
<accession>A0A3G9J526</accession>
<reference evidence="2 3" key="1">
    <citation type="submission" date="2018-11" db="EMBL/GenBank/DDBJ databases">
        <title>Novel Erysipelotrichaceae bacterium isolated from small intestine of a swine.</title>
        <authorList>
            <person name="Kim J.S."/>
            <person name="Choe H."/>
            <person name="Lee Y.R."/>
            <person name="Kim K.M."/>
            <person name="Park D.S."/>
        </authorList>
    </citation>
    <scope>NUCLEOTIDE SEQUENCE [LARGE SCALE GENOMIC DNA]</scope>
    <source>
        <strain evidence="2 3">SG0102</strain>
    </source>
</reference>
<dbReference type="KEGG" id="ebm:SG0102_12210"/>
<dbReference type="AlphaFoldDB" id="A0A3G9J526"/>
<name>A0A3G9J526_9FIRM</name>
<evidence type="ECO:0000259" key="1">
    <source>
        <dbReference type="Pfam" id="PF13395"/>
    </source>
</evidence>
<evidence type="ECO:0000313" key="3">
    <source>
        <dbReference type="Proteomes" id="UP000268059"/>
    </source>
</evidence>
<dbReference type="EMBL" id="AP019309">
    <property type="protein sequence ID" value="BBH26287.1"/>
    <property type="molecule type" value="Genomic_DNA"/>
</dbReference>
<feature type="domain" description="HNH nuclease" evidence="1">
    <location>
        <begin position="259"/>
        <end position="302"/>
    </location>
</feature>
<dbReference type="InParanoid" id="A0A3G9J526"/>
<evidence type="ECO:0000313" key="2">
    <source>
        <dbReference type="EMBL" id="BBH26287.1"/>
    </source>
</evidence>
<keyword evidence="3" id="KW-1185">Reference proteome</keyword>
<sequence>MEEINDLLNVIHKDGRYVNTLDLKAFERTLVNKTQCYKLYWLEAIIIKLKPGKTYYTFEELINEMICSAWYTVCEYHLHLGPRSGKGHVTNYIEEVITILQRAGNYPSTLTKREVMELIKKYDGLIHHVKMKLSKYVPYRFLRPFLHIVNDQDMYGNLDDVIKKINKERVLPYITVSKPEKAIIVDEEWLKMFLDYRKIILEWIKYNKVVYLQKRNPNVPGIVYKIEPFTSQQRNLKDPIQLWKYIIGHEGITNLYDEKQIMTLDDLSLDHFVPWSYVASDELWNLAPTTKAINSSKSNHLPDWNTYFESFAQHQFKLNQIIHYDAQAYQLFERCQGENLFETWAINDLYLPGCNQESFKEVLREHLLPVYMSARSQGYAIWEKIE</sequence>
<gene>
    <name evidence="2" type="ORF">SG0102_12210</name>
</gene>
<dbReference type="RefSeq" id="WP_125119177.1">
    <property type="nucleotide sequence ID" value="NZ_AP019309.1"/>
</dbReference>
<dbReference type="Proteomes" id="UP000268059">
    <property type="component" value="Chromosome"/>
</dbReference>
<proteinExistence type="predicted"/>
<dbReference type="OrthoDB" id="489287at2"/>